<feature type="domain" description="Cupin type-2" evidence="2">
    <location>
        <begin position="35"/>
        <end position="102"/>
    </location>
</feature>
<dbReference type="PANTHER" id="PTHR35848">
    <property type="entry name" value="OXALATE-BINDING PROTEIN"/>
    <property type="match status" value="1"/>
</dbReference>
<dbReference type="Pfam" id="PF07883">
    <property type="entry name" value="Cupin_2"/>
    <property type="match status" value="1"/>
</dbReference>
<dbReference type="SUPFAM" id="SSF51182">
    <property type="entry name" value="RmlC-like cupins"/>
    <property type="match status" value="1"/>
</dbReference>
<dbReference type="InterPro" id="IPR013096">
    <property type="entry name" value="Cupin_2"/>
</dbReference>
<dbReference type="AlphaFoldDB" id="A0A0H2X8J1"/>
<accession>A0A0H2X8J1</accession>
<dbReference type="InterPro" id="IPR011051">
    <property type="entry name" value="RmlC_Cupin_sf"/>
</dbReference>
<sequence length="135" mass="14556">MIPTLSADTAEHYPWGEACDGWHLLRDPGLSVLEEHMPPGAMEQRHRHSRARHFFYVLAGEVMLQVDGEQHVLKVGQGLHVTPGSTHQMHNLSDEQARFLVISTPHGKAELTTTAGAPVATAAVVAPGAAPTEAD</sequence>
<dbReference type="PANTHER" id="PTHR35848:SF9">
    <property type="entry name" value="SLL1358 PROTEIN"/>
    <property type="match status" value="1"/>
</dbReference>
<dbReference type="InterPro" id="IPR051610">
    <property type="entry name" value="GPI/OXD"/>
</dbReference>
<dbReference type="Proteomes" id="UP000000420">
    <property type="component" value="Chromosome"/>
</dbReference>
<protein>
    <recommendedName>
        <fullName evidence="2">Cupin type-2 domain-containing protein</fullName>
    </recommendedName>
</protein>
<dbReference type="KEGG" id="xcb:XC_1877"/>
<proteinExistence type="predicted"/>
<dbReference type="InterPro" id="IPR014710">
    <property type="entry name" value="RmlC-like_jellyroll"/>
</dbReference>
<dbReference type="GO" id="GO:0046872">
    <property type="term" value="F:metal ion binding"/>
    <property type="evidence" value="ECO:0007669"/>
    <property type="project" value="UniProtKB-KW"/>
</dbReference>
<gene>
    <name evidence="3" type="ordered locus">XC_1877</name>
</gene>
<evidence type="ECO:0000313" key="4">
    <source>
        <dbReference type="Proteomes" id="UP000000420"/>
    </source>
</evidence>
<dbReference type="RefSeq" id="WP_011037385.1">
    <property type="nucleotide sequence ID" value="NC_007086.1"/>
</dbReference>
<evidence type="ECO:0000259" key="2">
    <source>
        <dbReference type="Pfam" id="PF07883"/>
    </source>
</evidence>
<evidence type="ECO:0000313" key="3">
    <source>
        <dbReference type="EMBL" id="AAY48940.1"/>
    </source>
</evidence>
<dbReference type="Gene3D" id="2.60.120.10">
    <property type="entry name" value="Jelly Rolls"/>
    <property type="match status" value="1"/>
</dbReference>
<keyword evidence="1" id="KW-0479">Metal-binding</keyword>
<dbReference type="EMBL" id="CP000050">
    <property type="protein sequence ID" value="AAY48940.1"/>
    <property type="molecule type" value="Genomic_DNA"/>
</dbReference>
<evidence type="ECO:0000256" key="1">
    <source>
        <dbReference type="ARBA" id="ARBA00022723"/>
    </source>
</evidence>
<dbReference type="HOGENOM" id="CLU_145430_0_0_6"/>
<organism evidence="3 4">
    <name type="scientific">Xanthomonas campestris pv. campestris (strain 8004)</name>
    <dbReference type="NCBI Taxonomy" id="314565"/>
    <lineage>
        <taxon>Bacteria</taxon>
        <taxon>Pseudomonadati</taxon>
        <taxon>Pseudomonadota</taxon>
        <taxon>Gammaproteobacteria</taxon>
        <taxon>Lysobacterales</taxon>
        <taxon>Lysobacteraceae</taxon>
        <taxon>Xanthomonas</taxon>
    </lineage>
</organism>
<reference evidence="3 4" key="1">
    <citation type="journal article" date="2005" name="Genome Res.">
        <title>Comparative and functional genomic analyses of the pathogenicity of phytopathogen Xanthomonas campestris pv. campestris.</title>
        <authorList>
            <person name="Qian W."/>
            <person name="Jia Y."/>
            <person name="Ren S.X."/>
            <person name="He Y.Q."/>
            <person name="Feng J.X."/>
            <person name="Lu L.F."/>
            <person name="Sun Q."/>
            <person name="Ying G."/>
            <person name="Tang D.J."/>
            <person name="Tang H."/>
            <person name="Wu W."/>
            <person name="Hao P."/>
            <person name="Wang L."/>
            <person name="Jiang B.L."/>
            <person name="Zeng S."/>
            <person name="Gu W.Y."/>
            <person name="Lu G."/>
            <person name="Rong L."/>
            <person name="Tian Y."/>
            <person name="Yao Z."/>
            <person name="Fu G."/>
            <person name="Chen B."/>
            <person name="Fang R."/>
            <person name="Qiang B."/>
            <person name="Chen Z."/>
            <person name="Zhao G.P."/>
            <person name="Tang J.L."/>
            <person name="He C."/>
        </authorList>
    </citation>
    <scope>NUCLEOTIDE SEQUENCE [LARGE SCALE GENOMIC DNA]</scope>
    <source>
        <strain evidence="3 4">8004</strain>
    </source>
</reference>
<name>A0A0H2X8J1_XANC8</name>